<name>A0ABW3UGP5_9BACL</name>
<keyword evidence="2" id="KW-1185">Reference proteome</keyword>
<organism evidence="1 2">
    <name type="scientific">Paenibacillus vulneris</name>
    <dbReference type="NCBI Taxonomy" id="1133364"/>
    <lineage>
        <taxon>Bacteria</taxon>
        <taxon>Bacillati</taxon>
        <taxon>Bacillota</taxon>
        <taxon>Bacilli</taxon>
        <taxon>Bacillales</taxon>
        <taxon>Paenibacillaceae</taxon>
        <taxon>Paenibacillus</taxon>
    </lineage>
</organism>
<gene>
    <name evidence="1" type="ORF">ACFQ4B_05200</name>
</gene>
<evidence type="ECO:0000313" key="2">
    <source>
        <dbReference type="Proteomes" id="UP001597180"/>
    </source>
</evidence>
<reference evidence="2" key="1">
    <citation type="journal article" date="2019" name="Int. J. Syst. Evol. Microbiol.">
        <title>The Global Catalogue of Microorganisms (GCM) 10K type strain sequencing project: providing services to taxonomists for standard genome sequencing and annotation.</title>
        <authorList>
            <consortium name="The Broad Institute Genomics Platform"/>
            <consortium name="The Broad Institute Genome Sequencing Center for Infectious Disease"/>
            <person name="Wu L."/>
            <person name="Ma J."/>
        </authorList>
    </citation>
    <scope>NUCLEOTIDE SEQUENCE [LARGE SCALE GENOMIC DNA]</scope>
    <source>
        <strain evidence="2">CCUG 53270</strain>
    </source>
</reference>
<dbReference type="EMBL" id="JBHTLU010000012">
    <property type="protein sequence ID" value="MFD1219504.1"/>
    <property type="molecule type" value="Genomic_DNA"/>
</dbReference>
<proteinExistence type="predicted"/>
<sequence>MNKNQYCMCGNNLQINMIDVGTVDDCIVSDCEKCSRQFIYQFHGENGSLINIKELHCPRNYKTKVYYISEGNNVEISRSIAAKDIDTVEWILNQLYNDLRGFCFIEEWAKQEKIDWDWNKVCEAM</sequence>
<protein>
    <submittedName>
        <fullName evidence="1">Uncharacterized protein</fullName>
    </submittedName>
</protein>
<dbReference type="RefSeq" id="WP_345595130.1">
    <property type="nucleotide sequence ID" value="NZ_BAABJG010000055.1"/>
</dbReference>
<dbReference type="Proteomes" id="UP001597180">
    <property type="component" value="Unassembled WGS sequence"/>
</dbReference>
<comment type="caution">
    <text evidence="1">The sequence shown here is derived from an EMBL/GenBank/DDBJ whole genome shotgun (WGS) entry which is preliminary data.</text>
</comment>
<evidence type="ECO:0000313" key="1">
    <source>
        <dbReference type="EMBL" id="MFD1219504.1"/>
    </source>
</evidence>
<accession>A0ABW3UGP5</accession>